<gene>
    <name evidence="1" type="ORF">BV25DRAFT_1415641</name>
</gene>
<evidence type="ECO:0000313" key="1">
    <source>
        <dbReference type="EMBL" id="KAI0066665.1"/>
    </source>
</evidence>
<dbReference type="Proteomes" id="UP000814140">
    <property type="component" value="Unassembled WGS sequence"/>
</dbReference>
<reference evidence="1" key="1">
    <citation type="submission" date="2021-03" db="EMBL/GenBank/DDBJ databases">
        <authorList>
            <consortium name="DOE Joint Genome Institute"/>
            <person name="Ahrendt S."/>
            <person name="Looney B.P."/>
            <person name="Miyauchi S."/>
            <person name="Morin E."/>
            <person name="Drula E."/>
            <person name="Courty P.E."/>
            <person name="Chicoki N."/>
            <person name="Fauchery L."/>
            <person name="Kohler A."/>
            <person name="Kuo A."/>
            <person name="Labutti K."/>
            <person name="Pangilinan J."/>
            <person name="Lipzen A."/>
            <person name="Riley R."/>
            <person name="Andreopoulos W."/>
            <person name="He G."/>
            <person name="Johnson J."/>
            <person name="Barry K.W."/>
            <person name="Grigoriev I.V."/>
            <person name="Nagy L."/>
            <person name="Hibbett D."/>
            <person name="Henrissat B."/>
            <person name="Matheny P.B."/>
            <person name="Labbe J."/>
            <person name="Martin F."/>
        </authorList>
    </citation>
    <scope>NUCLEOTIDE SEQUENCE</scope>
    <source>
        <strain evidence="1">HHB10654</strain>
    </source>
</reference>
<comment type="caution">
    <text evidence="1">The sequence shown here is derived from an EMBL/GenBank/DDBJ whole genome shotgun (WGS) entry which is preliminary data.</text>
</comment>
<sequence>MAQGIPSGASWHLTTPRGLPHTQSVSLPESLISLKDTRAFPPLRHPRGPARDGPASPAPKRSMAERRAPPWPVHGRAACPRARQTRSTLCVPCSRYTEYAESAFAELPSPCTHRPAARGLRDRPSYSRKDVGRVSRSSDGWPLGCARPRLHPSRAACPLWPRPSCRDAVGLGSRFSAQLGRRQDRATHG</sequence>
<organism evidence="1 2">
    <name type="scientific">Artomyces pyxidatus</name>
    <dbReference type="NCBI Taxonomy" id="48021"/>
    <lineage>
        <taxon>Eukaryota</taxon>
        <taxon>Fungi</taxon>
        <taxon>Dikarya</taxon>
        <taxon>Basidiomycota</taxon>
        <taxon>Agaricomycotina</taxon>
        <taxon>Agaricomycetes</taxon>
        <taxon>Russulales</taxon>
        <taxon>Auriscalpiaceae</taxon>
        <taxon>Artomyces</taxon>
    </lineage>
</organism>
<reference evidence="1" key="2">
    <citation type="journal article" date="2022" name="New Phytol.">
        <title>Evolutionary transition to the ectomycorrhizal habit in the genomes of a hyperdiverse lineage of mushroom-forming fungi.</title>
        <authorList>
            <person name="Looney B."/>
            <person name="Miyauchi S."/>
            <person name="Morin E."/>
            <person name="Drula E."/>
            <person name="Courty P.E."/>
            <person name="Kohler A."/>
            <person name="Kuo A."/>
            <person name="LaButti K."/>
            <person name="Pangilinan J."/>
            <person name="Lipzen A."/>
            <person name="Riley R."/>
            <person name="Andreopoulos W."/>
            <person name="He G."/>
            <person name="Johnson J."/>
            <person name="Nolan M."/>
            <person name="Tritt A."/>
            <person name="Barry K.W."/>
            <person name="Grigoriev I.V."/>
            <person name="Nagy L.G."/>
            <person name="Hibbett D."/>
            <person name="Henrissat B."/>
            <person name="Matheny P.B."/>
            <person name="Labbe J."/>
            <person name="Martin F.M."/>
        </authorList>
    </citation>
    <scope>NUCLEOTIDE SEQUENCE</scope>
    <source>
        <strain evidence="1">HHB10654</strain>
    </source>
</reference>
<protein>
    <submittedName>
        <fullName evidence="1">Uncharacterized protein</fullName>
    </submittedName>
</protein>
<dbReference type="EMBL" id="MU277192">
    <property type="protein sequence ID" value="KAI0066665.1"/>
    <property type="molecule type" value="Genomic_DNA"/>
</dbReference>
<evidence type="ECO:0000313" key="2">
    <source>
        <dbReference type="Proteomes" id="UP000814140"/>
    </source>
</evidence>
<name>A0ACB8TE41_9AGAM</name>
<proteinExistence type="predicted"/>
<keyword evidence="2" id="KW-1185">Reference proteome</keyword>
<accession>A0ACB8TE41</accession>